<comment type="caution">
    <text evidence="2">The sequence shown here is derived from an EMBL/GenBank/DDBJ whole genome shotgun (WGS) entry which is preliminary data.</text>
</comment>
<protein>
    <submittedName>
        <fullName evidence="2">Uncharacterized protein</fullName>
    </submittedName>
</protein>
<feature type="region of interest" description="Disordered" evidence="1">
    <location>
        <begin position="1"/>
        <end position="47"/>
    </location>
</feature>
<evidence type="ECO:0000256" key="1">
    <source>
        <dbReference type="SAM" id="MobiDB-lite"/>
    </source>
</evidence>
<evidence type="ECO:0000313" key="2">
    <source>
        <dbReference type="EMBL" id="PAA59152.1"/>
    </source>
</evidence>
<organism evidence="2 3">
    <name type="scientific">Macrostomum lignano</name>
    <dbReference type="NCBI Taxonomy" id="282301"/>
    <lineage>
        <taxon>Eukaryota</taxon>
        <taxon>Metazoa</taxon>
        <taxon>Spiralia</taxon>
        <taxon>Lophotrochozoa</taxon>
        <taxon>Platyhelminthes</taxon>
        <taxon>Rhabditophora</taxon>
        <taxon>Macrostomorpha</taxon>
        <taxon>Macrostomida</taxon>
        <taxon>Macrostomidae</taxon>
        <taxon>Macrostomum</taxon>
    </lineage>
</organism>
<reference evidence="2 3" key="1">
    <citation type="submission" date="2017-06" db="EMBL/GenBank/DDBJ databases">
        <title>A platform for efficient transgenesis in Macrostomum lignano, a flatworm model organism for stem cell research.</title>
        <authorList>
            <person name="Berezikov E."/>
        </authorList>
    </citation>
    <scope>NUCLEOTIDE SEQUENCE [LARGE SCALE GENOMIC DNA]</scope>
    <source>
        <strain evidence="2">DV1</strain>
        <tissue evidence="2">Whole organism</tissue>
    </source>
</reference>
<accession>A0A267EEJ1</accession>
<keyword evidence="3" id="KW-1185">Reference proteome</keyword>
<dbReference type="Proteomes" id="UP000215902">
    <property type="component" value="Unassembled WGS sequence"/>
</dbReference>
<dbReference type="AlphaFoldDB" id="A0A267EEJ1"/>
<feature type="region of interest" description="Disordered" evidence="1">
    <location>
        <begin position="211"/>
        <end position="230"/>
    </location>
</feature>
<evidence type="ECO:0000313" key="3">
    <source>
        <dbReference type="Proteomes" id="UP000215902"/>
    </source>
</evidence>
<dbReference type="EMBL" id="NIVC01002292">
    <property type="protein sequence ID" value="PAA59152.1"/>
    <property type="molecule type" value="Genomic_DNA"/>
</dbReference>
<gene>
    <name evidence="2" type="ORF">BOX15_Mlig007223g1</name>
</gene>
<sequence>MLKLRRSRGKEREVKPASDDEVPIKPAAEDPMHQQQKKGKKQPAIVSFFKRIKLRRRLFARSRSRSRSRDRRRQNSPLRKRSDNEGTDEDVADGSGSPGAYDICPLPPPGRKLRSASAFTSVRLNAWTSPYDFAVQTDRLLVPGLDVAEFSLAQPCRTQGDASSWPASLGHRAPLCIDATPGLIYLTAISTSGRCGLFVFDRAGRLAASRLEASTRRQRSDGGATAHPSRPGMFAVRVNFRGECWVTNPRQLTVDHYTPAPALKRIRSIDVARFGVPYYLAVPGHRLTCLWVSFPETRRVVKFDWLTLEPLCHLSYPAGQSPCGLHLDERFDQLYVTDIGKGHVLVYRAGSMGLAVACTRAANAVLTAASGGGGLTGQRPAAVRLVSKGSRALLLLLRCPAATDCRVDAYTVAFEDDVD</sequence>
<feature type="compositionally biased region" description="Basic residues" evidence="1">
    <location>
        <begin position="60"/>
        <end position="74"/>
    </location>
</feature>
<dbReference type="SUPFAM" id="SSF101898">
    <property type="entry name" value="NHL repeat"/>
    <property type="match status" value="1"/>
</dbReference>
<name>A0A267EEJ1_9PLAT</name>
<proteinExistence type="predicted"/>
<feature type="region of interest" description="Disordered" evidence="1">
    <location>
        <begin position="60"/>
        <end position="107"/>
    </location>
</feature>